<protein>
    <submittedName>
        <fullName evidence="7">Sugar-binding domain-containing protein</fullName>
    </submittedName>
</protein>
<evidence type="ECO:0000313" key="7">
    <source>
        <dbReference type="EMBL" id="MDY0408862.1"/>
    </source>
</evidence>
<comment type="similarity">
    <text evidence="1">Belongs to the SorC transcriptional regulatory family.</text>
</comment>
<dbReference type="InterPro" id="IPR007324">
    <property type="entry name" value="Sugar-bd_dom_put"/>
</dbReference>
<proteinExistence type="inferred from homology"/>
<dbReference type="PANTHER" id="PTHR34294:SF5">
    <property type="entry name" value="CENTRAL GLYCOLYTIC GENES REGULATOR"/>
    <property type="match status" value="1"/>
</dbReference>
<name>A0ABU5CR61_9BACI</name>
<dbReference type="PANTHER" id="PTHR34294">
    <property type="entry name" value="TRANSCRIPTIONAL REGULATOR-RELATED"/>
    <property type="match status" value="1"/>
</dbReference>
<keyword evidence="2" id="KW-0805">Transcription regulation</keyword>
<dbReference type="InterPro" id="IPR051054">
    <property type="entry name" value="SorC_transcr_regulators"/>
</dbReference>
<keyword evidence="3" id="KW-0238">DNA-binding</keyword>
<evidence type="ECO:0000259" key="5">
    <source>
        <dbReference type="Pfam" id="PF04198"/>
    </source>
</evidence>
<evidence type="ECO:0000259" key="6">
    <source>
        <dbReference type="Pfam" id="PF21715"/>
    </source>
</evidence>
<feature type="domain" description="CggR N-terminal DNA binding" evidence="6">
    <location>
        <begin position="19"/>
        <end position="87"/>
    </location>
</feature>
<dbReference type="EMBL" id="JAWDIQ010000001">
    <property type="protein sequence ID" value="MDY0408862.1"/>
    <property type="molecule type" value="Genomic_DNA"/>
</dbReference>
<keyword evidence="4" id="KW-0804">Transcription</keyword>
<dbReference type="InterPro" id="IPR036388">
    <property type="entry name" value="WH-like_DNA-bd_sf"/>
</dbReference>
<dbReference type="Pfam" id="PF21715">
    <property type="entry name" value="CggR_N"/>
    <property type="match status" value="1"/>
</dbReference>
<evidence type="ECO:0000256" key="4">
    <source>
        <dbReference type="ARBA" id="ARBA00023163"/>
    </source>
</evidence>
<evidence type="ECO:0000313" key="8">
    <source>
        <dbReference type="Proteomes" id="UP001275315"/>
    </source>
</evidence>
<evidence type="ECO:0000256" key="2">
    <source>
        <dbReference type="ARBA" id="ARBA00023015"/>
    </source>
</evidence>
<dbReference type="Pfam" id="PF04198">
    <property type="entry name" value="Sugar-bind"/>
    <property type="match status" value="1"/>
</dbReference>
<comment type="caution">
    <text evidence="7">The sequence shown here is derived from an EMBL/GenBank/DDBJ whole genome shotgun (WGS) entry which is preliminary data.</text>
</comment>
<dbReference type="SUPFAM" id="SSF46785">
    <property type="entry name" value="Winged helix' DNA-binding domain"/>
    <property type="match status" value="1"/>
</dbReference>
<organism evidence="7 8">
    <name type="scientific">Paracerasibacillus soli</name>
    <dbReference type="NCBI Taxonomy" id="480284"/>
    <lineage>
        <taxon>Bacteria</taxon>
        <taxon>Bacillati</taxon>
        <taxon>Bacillota</taxon>
        <taxon>Bacilli</taxon>
        <taxon>Bacillales</taxon>
        <taxon>Bacillaceae</taxon>
        <taxon>Paracerasibacillus</taxon>
    </lineage>
</organism>
<feature type="domain" description="Sugar-binding" evidence="5">
    <location>
        <begin position="90"/>
        <end position="208"/>
    </location>
</feature>
<dbReference type="Proteomes" id="UP001275315">
    <property type="component" value="Unassembled WGS sequence"/>
</dbReference>
<evidence type="ECO:0000256" key="3">
    <source>
        <dbReference type="ARBA" id="ARBA00023125"/>
    </source>
</evidence>
<dbReference type="Gene3D" id="3.40.50.1360">
    <property type="match status" value="1"/>
</dbReference>
<reference evidence="7 8" key="1">
    <citation type="submission" date="2023-10" db="EMBL/GenBank/DDBJ databases">
        <title>Virgibacillus soli CC-YMP-6 genome.</title>
        <authorList>
            <person name="Miliotis G."/>
            <person name="Sengupta P."/>
            <person name="Hameed A."/>
            <person name="Chuvochina M."/>
            <person name="Mcdonagh F."/>
            <person name="Simpson A.C."/>
            <person name="Singh N.K."/>
            <person name="Rekha P.D."/>
            <person name="Raman K."/>
            <person name="Hugenholtz P."/>
            <person name="Venkateswaran K."/>
        </authorList>
    </citation>
    <scope>NUCLEOTIDE SEQUENCE [LARGE SCALE GENOMIC DNA]</scope>
    <source>
        <strain evidence="7 8">CC-YMP-6</strain>
    </source>
</reference>
<dbReference type="InterPro" id="IPR036390">
    <property type="entry name" value="WH_DNA-bd_sf"/>
</dbReference>
<accession>A0ABU5CR61</accession>
<evidence type="ECO:0000256" key="1">
    <source>
        <dbReference type="ARBA" id="ARBA00010466"/>
    </source>
</evidence>
<gene>
    <name evidence="7" type="ORF">RWD45_10260</name>
</gene>
<dbReference type="InterPro" id="IPR037171">
    <property type="entry name" value="NagB/RpiA_transferase-like"/>
</dbReference>
<keyword evidence="8" id="KW-1185">Reference proteome</keyword>
<dbReference type="InterPro" id="IPR048715">
    <property type="entry name" value="CggR_N"/>
</dbReference>
<dbReference type="SUPFAM" id="SSF100950">
    <property type="entry name" value="NagB/RpiA/CoA transferase-like"/>
    <property type="match status" value="1"/>
</dbReference>
<dbReference type="Gene3D" id="1.10.10.10">
    <property type="entry name" value="Winged helix-like DNA-binding domain superfamily/Winged helix DNA-binding domain"/>
    <property type="match status" value="1"/>
</dbReference>
<sequence length="208" mass="23417">MNSFFEMLKKIYPNILEDMQQRYKVLHCIGLYEPIGRRTLAEATGLTERVARREVEFLQDQGLLFVTSKGMQLSKEGTLLLEQLANVLQDITGKSVLEKRIREMLHIDHVMIISGNSDQDDWVKYEMGKACVAYLKKIVQPGFTLAVTGGTTMAAVAEAMTPFDDNHRYLFVPARGGIGEKVESQANTIAAEMAKRAHASYRMLFVPT</sequence>